<dbReference type="OrthoDB" id="9767863at2"/>
<feature type="transmembrane region" description="Helical" evidence="1">
    <location>
        <begin position="161"/>
        <end position="180"/>
    </location>
</feature>
<evidence type="ECO:0000256" key="1">
    <source>
        <dbReference type="SAM" id="Phobius"/>
    </source>
</evidence>
<evidence type="ECO:0000313" key="3">
    <source>
        <dbReference type="EMBL" id="KPH73675.1"/>
    </source>
</evidence>
<feature type="transmembrane region" description="Helical" evidence="1">
    <location>
        <begin position="252"/>
        <end position="269"/>
    </location>
</feature>
<feature type="domain" description="Acyltransferase 3" evidence="2">
    <location>
        <begin position="17"/>
        <end position="351"/>
    </location>
</feature>
<dbReference type="PANTHER" id="PTHR23028">
    <property type="entry name" value="ACETYLTRANSFERASE"/>
    <property type="match status" value="1"/>
</dbReference>
<dbReference type="GO" id="GO:0016747">
    <property type="term" value="F:acyltransferase activity, transferring groups other than amino-acyl groups"/>
    <property type="evidence" value="ECO:0007669"/>
    <property type="project" value="InterPro"/>
</dbReference>
<dbReference type="InterPro" id="IPR002656">
    <property type="entry name" value="Acyl_transf_3_dom"/>
</dbReference>
<feature type="transmembrane region" description="Helical" evidence="1">
    <location>
        <begin position="58"/>
        <end position="76"/>
    </location>
</feature>
<dbReference type="RefSeq" id="WP_156330505.1">
    <property type="nucleotide sequence ID" value="NZ_LGSZ01000095.1"/>
</dbReference>
<sequence length="396" mass="43297">MVTFGSRLADHKGVGPGFDAVRIGLALSVLYIHTSLLRVESPEAALAPVGPYLPLAQWAFDFAPLPMFFALSGFLVAGSAERLSIGQFVVNRGLRILPALAVEIILSALVLGPLLTVYTLGQYVSDPLFARYFLNILGSIHYELPGVFLDNPNPRIVNGSLWTVPHEIACYVLLVGAMFTGLFRRRFLVLLATLALFGVSMSIFIVGKLGIVLPYHDALTYLFVTRGAARLVPLFLAGIVLYQYRERIPYRFGYAVACIAAYVAIAAFGSPDWNANPIFSFATAPIFAYAVVYAGLSPKLVFKPLSRGDYSYGIYLYGYPLQQAMIQLMPWIDNRPAFFALSIAAASAMAIFSWHAIEKPILRLRRKFSLTARIHTGEEPAAAATLPPVQTVPAAK</sequence>
<feature type="transmembrane region" description="Helical" evidence="1">
    <location>
        <begin position="218"/>
        <end position="240"/>
    </location>
</feature>
<keyword evidence="4" id="KW-1185">Reference proteome</keyword>
<keyword evidence="1" id="KW-0472">Membrane</keyword>
<keyword evidence="1" id="KW-1133">Transmembrane helix</keyword>
<proteinExistence type="predicted"/>
<name>A0A0N1EYB1_9HYPH</name>
<feature type="transmembrane region" description="Helical" evidence="1">
    <location>
        <begin position="281"/>
        <end position="302"/>
    </location>
</feature>
<dbReference type="Proteomes" id="UP000037822">
    <property type="component" value="Unassembled WGS sequence"/>
</dbReference>
<dbReference type="InterPro" id="IPR050879">
    <property type="entry name" value="Acyltransferase_3"/>
</dbReference>
<organism evidence="3 4">
    <name type="scientific">Bosea vaviloviae</name>
    <dbReference type="NCBI Taxonomy" id="1526658"/>
    <lineage>
        <taxon>Bacteria</taxon>
        <taxon>Pseudomonadati</taxon>
        <taxon>Pseudomonadota</taxon>
        <taxon>Alphaproteobacteria</taxon>
        <taxon>Hyphomicrobiales</taxon>
        <taxon>Boseaceae</taxon>
        <taxon>Bosea</taxon>
    </lineage>
</organism>
<dbReference type="Pfam" id="PF01757">
    <property type="entry name" value="Acyl_transf_3"/>
    <property type="match status" value="1"/>
</dbReference>
<dbReference type="GO" id="GO:0000271">
    <property type="term" value="P:polysaccharide biosynthetic process"/>
    <property type="evidence" value="ECO:0007669"/>
    <property type="project" value="TreeGrafter"/>
</dbReference>
<dbReference type="PANTHER" id="PTHR23028:SF53">
    <property type="entry name" value="ACYL_TRANSF_3 DOMAIN-CONTAINING PROTEIN"/>
    <property type="match status" value="1"/>
</dbReference>
<dbReference type="PATRIC" id="fig|1526658.3.peg.4830"/>
<dbReference type="AlphaFoldDB" id="A0A0N1EYB1"/>
<feature type="transmembrane region" description="Helical" evidence="1">
    <location>
        <begin position="338"/>
        <end position="357"/>
    </location>
</feature>
<reference evidence="3 4" key="1">
    <citation type="submission" date="2015-07" db="EMBL/GenBank/DDBJ databases">
        <title>Whole genome sequencing of Bosea vaviloviae isolated from cave pool.</title>
        <authorList>
            <person name="Tan N.E.H."/>
            <person name="Lee Y.P."/>
            <person name="Gan H.M."/>
            <person name="Barton H."/>
            <person name="Savka M.A."/>
        </authorList>
    </citation>
    <scope>NUCLEOTIDE SEQUENCE [LARGE SCALE GENOMIC DNA]</scope>
    <source>
        <strain evidence="3 4">SD260</strain>
    </source>
</reference>
<gene>
    <name evidence="3" type="ORF">AE618_26435</name>
</gene>
<feature type="transmembrane region" description="Helical" evidence="1">
    <location>
        <begin position="187"/>
        <end position="206"/>
    </location>
</feature>
<feature type="transmembrane region" description="Helical" evidence="1">
    <location>
        <begin position="314"/>
        <end position="332"/>
    </location>
</feature>
<keyword evidence="1" id="KW-0812">Transmembrane</keyword>
<dbReference type="EMBL" id="LGSZ01000095">
    <property type="protein sequence ID" value="KPH73675.1"/>
    <property type="molecule type" value="Genomic_DNA"/>
</dbReference>
<dbReference type="GO" id="GO:0016020">
    <property type="term" value="C:membrane"/>
    <property type="evidence" value="ECO:0007669"/>
    <property type="project" value="TreeGrafter"/>
</dbReference>
<feature type="transmembrane region" description="Helical" evidence="1">
    <location>
        <begin position="96"/>
        <end position="120"/>
    </location>
</feature>
<comment type="caution">
    <text evidence="3">The sequence shown here is derived from an EMBL/GenBank/DDBJ whole genome shotgun (WGS) entry which is preliminary data.</text>
</comment>
<accession>A0A0N1EYB1</accession>
<evidence type="ECO:0000313" key="4">
    <source>
        <dbReference type="Proteomes" id="UP000037822"/>
    </source>
</evidence>
<protein>
    <recommendedName>
        <fullName evidence="2">Acyltransferase 3 domain-containing protein</fullName>
    </recommendedName>
</protein>
<evidence type="ECO:0000259" key="2">
    <source>
        <dbReference type="Pfam" id="PF01757"/>
    </source>
</evidence>